<keyword evidence="3" id="KW-0031">Aminopeptidase</keyword>
<dbReference type="SUPFAM" id="SSF53092">
    <property type="entry name" value="Creatinase/prolidase N-terminal domain"/>
    <property type="match status" value="1"/>
</dbReference>
<dbReference type="GO" id="GO:0004177">
    <property type="term" value="F:aminopeptidase activity"/>
    <property type="evidence" value="ECO:0007669"/>
    <property type="project" value="UniProtKB-KW"/>
</dbReference>
<keyword evidence="3" id="KW-0645">Protease</keyword>
<evidence type="ECO:0000313" key="4">
    <source>
        <dbReference type="Proteomes" id="UP000199415"/>
    </source>
</evidence>
<keyword evidence="3" id="KW-0378">Hydrolase</keyword>
<sequence length="427" mass="47554">MNDSGNWTEPKEMRAHLDVVPSGPTMTSDSIPMHFDPKTLRAGRLERLRAMMREADLAAVVLLDPYNQRYATGSRNMFGYFLRNSTRYIYVPQEGPVILFEYPGSAHVSTHLETIDEARTSKVVWSSVNARDTDAAAPFAEEIADLVRQHGGGATKIGLDRCFHLLAVGLENQGLTVEDCNARILWTRAVKTPEEVACLAQSMAASEAAVAAVERQIRPGVTEQDLFATMYENVIRGGGEFIETRLLNSGPRTNPWFNEASSRPIRPGEMVDLDTDTIGCNGYYCDMSRSFHCGPGRPTGYQKMLYQMAYEQVQYNMSILKPGMSFREIAQKAWPIPERFYDLRYPSVIHGVGMHGETPMIAHYGDFDRFSNDGILQPGMVVSVESYIGEPNGPEGIKLEDEVVVTGDGVELLSKYPYDDALLGRQV</sequence>
<name>A0A1G7QNT5_9PROT</name>
<protein>
    <submittedName>
        <fullName evidence="3">Xaa-Pro aminopeptidase</fullName>
    </submittedName>
</protein>
<reference evidence="3 4" key="1">
    <citation type="submission" date="2016-10" db="EMBL/GenBank/DDBJ databases">
        <authorList>
            <person name="de Groot N.N."/>
        </authorList>
    </citation>
    <scope>NUCLEOTIDE SEQUENCE [LARGE SCALE GENOMIC DNA]</scope>
    <source>
        <strain evidence="3 4">DSM 25584</strain>
    </source>
</reference>
<dbReference type="SUPFAM" id="SSF55920">
    <property type="entry name" value="Creatinase/aminopeptidase"/>
    <property type="match status" value="1"/>
</dbReference>
<evidence type="ECO:0000313" key="3">
    <source>
        <dbReference type="EMBL" id="SDG00144.1"/>
    </source>
</evidence>
<keyword evidence="4" id="KW-1185">Reference proteome</keyword>
<dbReference type="InterPro" id="IPR000994">
    <property type="entry name" value="Pept_M24"/>
</dbReference>
<dbReference type="PANTHER" id="PTHR46112">
    <property type="entry name" value="AMINOPEPTIDASE"/>
    <property type="match status" value="1"/>
</dbReference>
<dbReference type="InterPro" id="IPR000587">
    <property type="entry name" value="Creatinase_N"/>
</dbReference>
<dbReference type="Pfam" id="PF01321">
    <property type="entry name" value="Creatinase_N"/>
    <property type="match status" value="1"/>
</dbReference>
<dbReference type="Gene3D" id="3.40.350.10">
    <property type="entry name" value="Creatinase/prolidase N-terminal domain"/>
    <property type="match status" value="1"/>
</dbReference>
<organism evidence="3 4">
    <name type="scientific">Limimonas halophila</name>
    <dbReference type="NCBI Taxonomy" id="1082479"/>
    <lineage>
        <taxon>Bacteria</taxon>
        <taxon>Pseudomonadati</taxon>
        <taxon>Pseudomonadota</taxon>
        <taxon>Alphaproteobacteria</taxon>
        <taxon>Rhodospirillales</taxon>
        <taxon>Rhodovibrionaceae</taxon>
        <taxon>Limimonas</taxon>
    </lineage>
</organism>
<dbReference type="Pfam" id="PF00557">
    <property type="entry name" value="Peptidase_M24"/>
    <property type="match status" value="1"/>
</dbReference>
<dbReference type="CDD" id="cd01066">
    <property type="entry name" value="APP_MetAP"/>
    <property type="match status" value="1"/>
</dbReference>
<feature type="domain" description="Creatinase N-terminal" evidence="2">
    <location>
        <begin position="44"/>
        <end position="161"/>
    </location>
</feature>
<evidence type="ECO:0000259" key="1">
    <source>
        <dbReference type="Pfam" id="PF00557"/>
    </source>
</evidence>
<dbReference type="Proteomes" id="UP000199415">
    <property type="component" value="Unassembled WGS sequence"/>
</dbReference>
<dbReference type="EMBL" id="FNCE01000004">
    <property type="protein sequence ID" value="SDG00144.1"/>
    <property type="molecule type" value="Genomic_DNA"/>
</dbReference>
<dbReference type="STRING" id="1082479.SAMN05216241_10482"/>
<dbReference type="InterPro" id="IPR029149">
    <property type="entry name" value="Creatin/AminoP/Spt16_N"/>
</dbReference>
<gene>
    <name evidence="3" type="ORF">SAMN05216241_10482</name>
</gene>
<dbReference type="AlphaFoldDB" id="A0A1G7QNT5"/>
<dbReference type="RefSeq" id="WP_245659500.1">
    <property type="nucleotide sequence ID" value="NZ_FNCE01000004.1"/>
</dbReference>
<dbReference type="Gene3D" id="3.90.230.10">
    <property type="entry name" value="Creatinase/methionine aminopeptidase superfamily"/>
    <property type="match status" value="1"/>
</dbReference>
<proteinExistence type="predicted"/>
<dbReference type="PANTHER" id="PTHR46112:SF2">
    <property type="entry name" value="XAA-PRO AMINOPEPTIDASE P-RELATED"/>
    <property type="match status" value="1"/>
</dbReference>
<dbReference type="InterPro" id="IPR050659">
    <property type="entry name" value="Peptidase_M24B"/>
</dbReference>
<accession>A0A1G7QNT5</accession>
<evidence type="ECO:0000259" key="2">
    <source>
        <dbReference type="Pfam" id="PF01321"/>
    </source>
</evidence>
<dbReference type="InterPro" id="IPR036005">
    <property type="entry name" value="Creatinase/aminopeptidase-like"/>
</dbReference>
<feature type="domain" description="Peptidase M24" evidence="1">
    <location>
        <begin position="198"/>
        <end position="406"/>
    </location>
</feature>